<dbReference type="GO" id="GO:0005634">
    <property type="term" value="C:nucleus"/>
    <property type="evidence" value="ECO:0007669"/>
    <property type="project" value="UniProtKB-SubCell"/>
</dbReference>
<sequence length="373" mass="41252">MYKTKYSLQVRHRFGCFDEIQEVDGQRVRHCNWIRFVSHVSQLTDGVNIIGRIIRGEVLYECIQNILPNTEIVVYYDCKKLGDTLSLSGHTIPFPSLLASTPLMRSHHQQFICRQTLQDSPLDLSMSLVASPSSASSLSSSSSLSNSSQNENQKPSMASLTLDLSAKSKSSPLAGLSPSNSILHNKINSLKSKLIASQQNGHNRDDLAVNFTKIAVSPEPMSKAGVGAVIVKKPRERTMLPCEYCGKAFDRPSLLRRHLRTHTGEKPHVCDVCGKGFSTSSSLNTHRRIHSGEKPHQCKSYLLFMSAPHKHNCVNASLVPIQQVTQLVTQYPHSYPHKSFNCVHTCACMDTCTATVLFVANDLLPALTSIIIV</sequence>
<keyword evidence="13" id="KW-1185">Reference proteome</keyword>
<dbReference type="GO" id="GO:0000981">
    <property type="term" value="F:DNA-binding transcription factor activity, RNA polymerase II-specific"/>
    <property type="evidence" value="ECO:0007669"/>
    <property type="project" value="TreeGrafter"/>
</dbReference>
<organism evidence="12">
    <name type="scientific">Oppiella nova</name>
    <dbReference type="NCBI Taxonomy" id="334625"/>
    <lineage>
        <taxon>Eukaryota</taxon>
        <taxon>Metazoa</taxon>
        <taxon>Ecdysozoa</taxon>
        <taxon>Arthropoda</taxon>
        <taxon>Chelicerata</taxon>
        <taxon>Arachnida</taxon>
        <taxon>Acari</taxon>
        <taxon>Acariformes</taxon>
        <taxon>Sarcoptiformes</taxon>
        <taxon>Oribatida</taxon>
        <taxon>Brachypylina</taxon>
        <taxon>Oppioidea</taxon>
        <taxon>Oppiidae</taxon>
        <taxon>Oppiella</taxon>
    </lineage>
</organism>
<evidence type="ECO:0000256" key="7">
    <source>
        <dbReference type="ARBA" id="ARBA00023015"/>
    </source>
</evidence>
<dbReference type="AlphaFoldDB" id="A0A7R9L990"/>
<dbReference type="GO" id="GO:0008170">
    <property type="term" value="F:N-methyltransferase activity"/>
    <property type="evidence" value="ECO:0007669"/>
    <property type="project" value="UniProtKB-ARBA"/>
</dbReference>
<dbReference type="GO" id="GO:0008270">
    <property type="term" value="F:zinc ion binding"/>
    <property type="evidence" value="ECO:0007669"/>
    <property type="project" value="UniProtKB-KW"/>
</dbReference>
<evidence type="ECO:0000256" key="5">
    <source>
        <dbReference type="ARBA" id="ARBA00022771"/>
    </source>
</evidence>
<dbReference type="SMART" id="SM00355">
    <property type="entry name" value="ZnF_C2H2"/>
    <property type="match status" value="2"/>
</dbReference>
<dbReference type="GO" id="GO:0008757">
    <property type="term" value="F:S-adenosylmethionine-dependent methyltransferase activity"/>
    <property type="evidence" value="ECO:0007669"/>
    <property type="project" value="UniProtKB-ARBA"/>
</dbReference>
<dbReference type="PANTHER" id="PTHR23235:SF120">
    <property type="entry name" value="KRUPPEL-LIKE FACTOR 15"/>
    <property type="match status" value="1"/>
</dbReference>
<dbReference type="Pfam" id="PF21549">
    <property type="entry name" value="PRDM2_PR"/>
    <property type="match status" value="1"/>
</dbReference>
<gene>
    <name evidence="12" type="ORF">ONB1V03_LOCUS797</name>
</gene>
<dbReference type="Proteomes" id="UP000728032">
    <property type="component" value="Unassembled WGS sequence"/>
</dbReference>
<evidence type="ECO:0000259" key="11">
    <source>
        <dbReference type="PROSITE" id="PS50157"/>
    </source>
</evidence>
<dbReference type="Pfam" id="PF00096">
    <property type="entry name" value="zf-C2H2"/>
    <property type="match status" value="2"/>
</dbReference>
<name>A0A7R9L990_9ACAR</name>
<evidence type="ECO:0000256" key="9">
    <source>
        <dbReference type="ARBA" id="ARBA00023242"/>
    </source>
</evidence>
<keyword evidence="4" id="KW-0677">Repeat</keyword>
<dbReference type="Gene3D" id="3.30.160.60">
    <property type="entry name" value="Classic Zinc Finger"/>
    <property type="match status" value="2"/>
</dbReference>
<evidence type="ECO:0000256" key="3">
    <source>
        <dbReference type="ARBA" id="ARBA00022723"/>
    </source>
</evidence>
<evidence type="ECO:0000256" key="1">
    <source>
        <dbReference type="ARBA" id="ARBA00004123"/>
    </source>
</evidence>
<reference evidence="12" key="1">
    <citation type="submission" date="2020-11" db="EMBL/GenBank/DDBJ databases">
        <authorList>
            <person name="Tran Van P."/>
        </authorList>
    </citation>
    <scope>NUCLEOTIDE SEQUENCE</scope>
</reference>
<feature type="domain" description="C2H2-type" evidence="11">
    <location>
        <begin position="268"/>
        <end position="295"/>
    </location>
</feature>
<evidence type="ECO:0000256" key="10">
    <source>
        <dbReference type="PROSITE-ProRule" id="PRU00042"/>
    </source>
</evidence>
<dbReference type="OrthoDB" id="3437960at2759"/>
<dbReference type="PANTHER" id="PTHR23235">
    <property type="entry name" value="KRUEPPEL-LIKE TRANSCRIPTION FACTOR"/>
    <property type="match status" value="1"/>
</dbReference>
<comment type="similarity">
    <text evidence="2">Belongs to the krueppel C2H2-type zinc-finger protein family.</text>
</comment>
<dbReference type="InterPro" id="IPR036236">
    <property type="entry name" value="Znf_C2H2_sf"/>
</dbReference>
<dbReference type="FunFam" id="3.30.160.60:FF:000193">
    <property type="entry name" value="Zinc finger protein 300"/>
    <property type="match status" value="1"/>
</dbReference>
<dbReference type="InterPro" id="IPR046341">
    <property type="entry name" value="SET_dom_sf"/>
</dbReference>
<evidence type="ECO:0000256" key="8">
    <source>
        <dbReference type="ARBA" id="ARBA00023163"/>
    </source>
</evidence>
<keyword evidence="5 10" id="KW-0863">Zinc-finger</keyword>
<dbReference type="GO" id="GO:0000978">
    <property type="term" value="F:RNA polymerase II cis-regulatory region sequence-specific DNA binding"/>
    <property type="evidence" value="ECO:0007669"/>
    <property type="project" value="TreeGrafter"/>
</dbReference>
<keyword evidence="9" id="KW-0539">Nucleus</keyword>
<protein>
    <recommendedName>
        <fullName evidence="11">C2H2-type domain-containing protein</fullName>
    </recommendedName>
</protein>
<dbReference type="FunFam" id="3.30.160.60:FF:001532">
    <property type="entry name" value="Zinc finger protein 483"/>
    <property type="match status" value="1"/>
</dbReference>
<feature type="domain" description="C2H2-type" evidence="11">
    <location>
        <begin position="240"/>
        <end position="267"/>
    </location>
</feature>
<comment type="subcellular location">
    <subcellularLocation>
        <location evidence="1">Nucleus</location>
    </subcellularLocation>
</comment>
<dbReference type="Gene3D" id="2.170.270.10">
    <property type="entry name" value="SET domain"/>
    <property type="match status" value="1"/>
</dbReference>
<dbReference type="PROSITE" id="PS50157">
    <property type="entry name" value="ZINC_FINGER_C2H2_2"/>
    <property type="match status" value="2"/>
</dbReference>
<dbReference type="InterPro" id="IPR001214">
    <property type="entry name" value="SET_dom"/>
</dbReference>
<keyword evidence="7" id="KW-0805">Transcription regulation</keyword>
<accession>A0A7R9L990</accession>
<dbReference type="PROSITE" id="PS00028">
    <property type="entry name" value="ZINC_FINGER_C2H2_1"/>
    <property type="match status" value="2"/>
</dbReference>
<keyword evidence="8" id="KW-0804">Transcription</keyword>
<dbReference type="GO" id="GO:0008276">
    <property type="term" value="F:protein methyltransferase activity"/>
    <property type="evidence" value="ECO:0007669"/>
    <property type="project" value="UniProtKB-ARBA"/>
</dbReference>
<evidence type="ECO:0000313" key="12">
    <source>
        <dbReference type="EMBL" id="CAD7637409.1"/>
    </source>
</evidence>
<keyword evidence="3" id="KW-0479">Metal-binding</keyword>
<dbReference type="EMBL" id="OC914909">
    <property type="protein sequence ID" value="CAD7637409.1"/>
    <property type="molecule type" value="Genomic_DNA"/>
</dbReference>
<proteinExistence type="inferred from homology"/>
<evidence type="ECO:0000256" key="4">
    <source>
        <dbReference type="ARBA" id="ARBA00022737"/>
    </source>
</evidence>
<dbReference type="InterPro" id="IPR013087">
    <property type="entry name" value="Znf_C2H2_type"/>
</dbReference>
<evidence type="ECO:0000256" key="6">
    <source>
        <dbReference type="ARBA" id="ARBA00022833"/>
    </source>
</evidence>
<keyword evidence="6" id="KW-0862">Zinc</keyword>
<dbReference type="SUPFAM" id="SSF57667">
    <property type="entry name" value="beta-beta-alpha zinc fingers"/>
    <property type="match status" value="1"/>
</dbReference>
<evidence type="ECO:0000256" key="2">
    <source>
        <dbReference type="ARBA" id="ARBA00006991"/>
    </source>
</evidence>
<evidence type="ECO:0000313" key="13">
    <source>
        <dbReference type="Proteomes" id="UP000728032"/>
    </source>
</evidence>
<dbReference type="EMBL" id="CAJPVJ010000084">
    <property type="protein sequence ID" value="CAG2160463.1"/>
    <property type="molecule type" value="Genomic_DNA"/>
</dbReference>